<protein>
    <submittedName>
        <fullName evidence="3">Glycopeptide antibiotics resistance protein</fullName>
    </submittedName>
</protein>
<feature type="transmembrane region" description="Helical" evidence="1">
    <location>
        <begin position="78"/>
        <end position="95"/>
    </location>
</feature>
<keyword evidence="4" id="KW-1185">Reference proteome</keyword>
<feature type="transmembrane region" description="Helical" evidence="1">
    <location>
        <begin position="45"/>
        <end position="66"/>
    </location>
</feature>
<evidence type="ECO:0000256" key="1">
    <source>
        <dbReference type="SAM" id="Phobius"/>
    </source>
</evidence>
<feature type="transmembrane region" description="Helical" evidence="1">
    <location>
        <begin position="173"/>
        <end position="193"/>
    </location>
</feature>
<evidence type="ECO:0000259" key="2">
    <source>
        <dbReference type="Pfam" id="PF04892"/>
    </source>
</evidence>
<feature type="transmembrane region" description="Helical" evidence="1">
    <location>
        <begin position="12"/>
        <end position="33"/>
    </location>
</feature>
<feature type="transmembrane region" description="Helical" evidence="1">
    <location>
        <begin position="115"/>
        <end position="137"/>
    </location>
</feature>
<gene>
    <name evidence="3" type="ORF">JOC28_002067</name>
</gene>
<feature type="transmembrane region" description="Helical" evidence="1">
    <location>
        <begin position="144"/>
        <end position="161"/>
    </location>
</feature>
<reference evidence="3 4" key="1">
    <citation type="submission" date="2021-01" db="EMBL/GenBank/DDBJ databases">
        <title>Genomic Encyclopedia of Type Strains, Phase IV (KMG-IV): sequencing the most valuable type-strain genomes for metagenomic binning, comparative biology and taxonomic classification.</title>
        <authorList>
            <person name="Goeker M."/>
        </authorList>
    </citation>
    <scope>NUCLEOTIDE SEQUENCE [LARGE SCALE GENOMIC DNA]</scope>
    <source>
        <strain evidence="3 4">DSM 27382</strain>
    </source>
</reference>
<dbReference type="RefSeq" id="WP_205010590.1">
    <property type="nucleotide sequence ID" value="NZ_JAFBEH010000074.1"/>
</dbReference>
<evidence type="ECO:0000313" key="3">
    <source>
        <dbReference type="EMBL" id="MBM7643756.1"/>
    </source>
</evidence>
<dbReference type="Proteomes" id="UP000697472">
    <property type="component" value="Unassembled WGS sequence"/>
</dbReference>
<dbReference type="Pfam" id="PF04892">
    <property type="entry name" value="VanZ"/>
    <property type="match status" value="1"/>
</dbReference>
<evidence type="ECO:0000313" key="4">
    <source>
        <dbReference type="Proteomes" id="UP000697472"/>
    </source>
</evidence>
<sequence>MYKHDPKIKNSWRLASAVISFILSTLFYSYFLIPYSHYISNYGMFFAFLLNLAIILMMTYFGYVCIRFMVTGRLYRSAIIILYILYALSLVYLLFLKDIGTQGISFNPFSFVNDILSGSRFVPIMNLIMFLPLGFLFPMKKWSTASFLIFILAVEWCQYHFSLGIFDLGDVTANTISFILGSFLGSIGLRSFIKNRIH</sequence>
<keyword evidence="1" id="KW-1133">Transmembrane helix</keyword>
<keyword evidence="1" id="KW-0812">Transmembrane</keyword>
<feature type="domain" description="VanZ-like" evidence="2">
    <location>
        <begin position="84"/>
        <end position="184"/>
    </location>
</feature>
<proteinExistence type="predicted"/>
<dbReference type="InterPro" id="IPR006976">
    <property type="entry name" value="VanZ-like"/>
</dbReference>
<keyword evidence="1" id="KW-0472">Membrane</keyword>
<comment type="caution">
    <text evidence="3">The sequence shown here is derived from an EMBL/GenBank/DDBJ whole genome shotgun (WGS) entry which is preliminary data.</text>
</comment>
<organism evidence="3 4">
    <name type="scientific">Streptococcus loxodontisalivarius</name>
    <dbReference type="NCBI Taxonomy" id="1349415"/>
    <lineage>
        <taxon>Bacteria</taxon>
        <taxon>Bacillati</taxon>
        <taxon>Bacillota</taxon>
        <taxon>Bacilli</taxon>
        <taxon>Lactobacillales</taxon>
        <taxon>Streptococcaceae</taxon>
        <taxon>Streptococcus</taxon>
    </lineage>
</organism>
<accession>A0ABS2PUL9</accession>
<dbReference type="EMBL" id="JAFBEH010000074">
    <property type="protein sequence ID" value="MBM7643756.1"/>
    <property type="molecule type" value="Genomic_DNA"/>
</dbReference>
<name>A0ABS2PUL9_9STRE</name>